<evidence type="ECO:0000313" key="2">
    <source>
        <dbReference type="EMBL" id="GFT36873.1"/>
    </source>
</evidence>
<gene>
    <name evidence="2" type="ORF">NPIL_91351</name>
</gene>
<protein>
    <submittedName>
        <fullName evidence="2">Uncharacterized protein</fullName>
    </submittedName>
</protein>
<dbReference type="Proteomes" id="UP000887013">
    <property type="component" value="Unassembled WGS sequence"/>
</dbReference>
<dbReference type="AlphaFoldDB" id="A0A8X6NV11"/>
<proteinExistence type="predicted"/>
<feature type="region of interest" description="Disordered" evidence="1">
    <location>
        <begin position="105"/>
        <end position="124"/>
    </location>
</feature>
<dbReference type="EMBL" id="BMAW01014000">
    <property type="protein sequence ID" value="GFT36873.1"/>
    <property type="molecule type" value="Genomic_DNA"/>
</dbReference>
<name>A0A8X6NV11_NEPPI</name>
<keyword evidence="3" id="KW-1185">Reference proteome</keyword>
<evidence type="ECO:0000256" key="1">
    <source>
        <dbReference type="SAM" id="MobiDB-lite"/>
    </source>
</evidence>
<evidence type="ECO:0000313" key="3">
    <source>
        <dbReference type="Proteomes" id="UP000887013"/>
    </source>
</evidence>
<comment type="caution">
    <text evidence="2">The sequence shown here is derived from an EMBL/GenBank/DDBJ whole genome shotgun (WGS) entry which is preliminary data.</text>
</comment>
<feature type="compositionally biased region" description="Basic and acidic residues" evidence="1">
    <location>
        <begin position="108"/>
        <end position="118"/>
    </location>
</feature>
<organism evidence="2 3">
    <name type="scientific">Nephila pilipes</name>
    <name type="common">Giant wood spider</name>
    <name type="synonym">Nephila maculata</name>
    <dbReference type="NCBI Taxonomy" id="299642"/>
    <lineage>
        <taxon>Eukaryota</taxon>
        <taxon>Metazoa</taxon>
        <taxon>Ecdysozoa</taxon>
        <taxon>Arthropoda</taxon>
        <taxon>Chelicerata</taxon>
        <taxon>Arachnida</taxon>
        <taxon>Araneae</taxon>
        <taxon>Araneomorphae</taxon>
        <taxon>Entelegynae</taxon>
        <taxon>Araneoidea</taxon>
        <taxon>Nephilidae</taxon>
        <taxon>Nephila</taxon>
    </lineage>
</organism>
<reference evidence="2" key="1">
    <citation type="submission" date="2020-08" db="EMBL/GenBank/DDBJ databases">
        <title>Multicomponent nature underlies the extraordinary mechanical properties of spider dragline silk.</title>
        <authorList>
            <person name="Kono N."/>
            <person name="Nakamura H."/>
            <person name="Mori M."/>
            <person name="Yoshida Y."/>
            <person name="Ohtoshi R."/>
            <person name="Malay A.D."/>
            <person name="Moran D.A.P."/>
            <person name="Tomita M."/>
            <person name="Numata K."/>
            <person name="Arakawa K."/>
        </authorList>
    </citation>
    <scope>NUCLEOTIDE SEQUENCE</scope>
</reference>
<accession>A0A8X6NV11</accession>
<sequence>MTRCCSIGPCWNPIPARTHYILMTIQNIVFALDVVLETVLPNLLQNGFSLCDFRKAKHYHQKSYNLSPLAPTHSPAEKRSIHISLGKRYLSISMAKNPFEMPCRYKKKNAEHPGHDMGSETSDT</sequence>